<name>A0ABD0Q1I4_CIRMR</name>
<dbReference type="AlphaFoldDB" id="A0ABD0Q1I4"/>
<proteinExistence type="predicted"/>
<organism evidence="2 3">
    <name type="scientific">Cirrhinus mrigala</name>
    <name type="common">Mrigala</name>
    <dbReference type="NCBI Taxonomy" id="683832"/>
    <lineage>
        <taxon>Eukaryota</taxon>
        <taxon>Metazoa</taxon>
        <taxon>Chordata</taxon>
        <taxon>Craniata</taxon>
        <taxon>Vertebrata</taxon>
        <taxon>Euteleostomi</taxon>
        <taxon>Actinopterygii</taxon>
        <taxon>Neopterygii</taxon>
        <taxon>Teleostei</taxon>
        <taxon>Ostariophysi</taxon>
        <taxon>Cypriniformes</taxon>
        <taxon>Cyprinidae</taxon>
        <taxon>Labeoninae</taxon>
        <taxon>Labeonini</taxon>
        <taxon>Cirrhinus</taxon>
    </lineage>
</organism>
<protein>
    <submittedName>
        <fullName evidence="2">Uncharacterized protein</fullName>
    </submittedName>
</protein>
<dbReference type="EMBL" id="JAMKFB020000012">
    <property type="protein sequence ID" value="KAL0179571.1"/>
    <property type="molecule type" value="Genomic_DNA"/>
</dbReference>
<accession>A0ABD0Q1I4</accession>
<dbReference type="Proteomes" id="UP001529510">
    <property type="component" value="Unassembled WGS sequence"/>
</dbReference>
<evidence type="ECO:0000313" key="2">
    <source>
        <dbReference type="EMBL" id="KAL0179571.1"/>
    </source>
</evidence>
<comment type="caution">
    <text evidence="2">The sequence shown here is derived from an EMBL/GenBank/DDBJ whole genome shotgun (WGS) entry which is preliminary data.</text>
</comment>
<gene>
    <name evidence="2" type="ORF">M9458_025013</name>
</gene>
<feature type="non-terminal residue" evidence="2">
    <location>
        <position position="74"/>
    </location>
</feature>
<feature type="region of interest" description="Disordered" evidence="1">
    <location>
        <begin position="22"/>
        <end position="53"/>
    </location>
</feature>
<sequence length="74" mass="7748">MVTIGELRTRLCFLQRGGVPDLAFPPANGERAPPLAGADWSNGDGEGLPKNEGFSFHRHLAASGAAKGMGWTSP</sequence>
<evidence type="ECO:0000256" key="1">
    <source>
        <dbReference type="SAM" id="MobiDB-lite"/>
    </source>
</evidence>
<keyword evidence="3" id="KW-1185">Reference proteome</keyword>
<evidence type="ECO:0000313" key="3">
    <source>
        <dbReference type="Proteomes" id="UP001529510"/>
    </source>
</evidence>
<reference evidence="2 3" key="1">
    <citation type="submission" date="2024-05" db="EMBL/GenBank/DDBJ databases">
        <title>Genome sequencing and assembly of Indian major carp, Cirrhinus mrigala (Hamilton, 1822).</title>
        <authorList>
            <person name="Mohindra V."/>
            <person name="Chowdhury L.M."/>
            <person name="Lal K."/>
            <person name="Jena J.K."/>
        </authorList>
    </citation>
    <scope>NUCLEOTIDE SEQUENCE [LARGE SCALE GENOMIC DNA]</scope>
    <source>
        <strain evidence="2">CM1030</strain>
        <tissue evidence="2">Blood</tissue>
    </source>
</reference>